<proteinExistence type="predicted"/>
<keyword evidence="2" id="KW-1185">Reference proteome</keyword>
<dbReference type="RefSeq" id="WP_188374967.1">
    <property type="nucleotide sequence ID" value="NZ_BMDQ01000003.1"/>
</dbReference>
<dbReference type="EMBL" id="BMDQ01000003">
    <property type="protein sequence ID" value="GGI58063.1"/>
    <property type="molecule type" value="Genomic_DNA"/>
</dbReference>
<gene>
    <name evidence="1" type="ORF">GCM10011444_23720</name>
</gene>
<dbReference type="Pfam" id="PF11138">
    <property type="entry name" value="DUF2911"/>
    <property type="match status" value="1"/>
</dbReference>
<comment type="caution">
    <text evidence="1">The sequence shown here is derived from an EMBL/GenBank/DDBJ whole genome shotgun (WGS) entry which is preliminary data.</text>
</comment>
<organism evidence="1 2">
    <name type="scientific">Winogradskyella haliclonae</name>
    <dbReference type="NCBI Taxonomy" id="2048558"/>
    <lineage>
        <taxon>Bacteria</taxon>
        <taxon>Pseudomonadati</taxon>
        <taxon>Bacteroidota</taxon>
        <taxon>Flavobacteriia</taxon>
        <taxon>Flavobacteriales</taxon>
        <taxon>Flavobacteriaceae</taxon>
        <taxon>Winogradskyella</taxon>
    </lineage>
</organism>
<evidence type="ECO:0000313" key="2">
    <source>
        <dbReference type="Proteomes" id="UP000624701"/>
    </source>
</evidence>
<evidence type="ECO:0000313" key="1">
    <source>
        <dbReference type="EMBL" id="GGI58063.1"/>
    </source>
</evidence>
<dbReference type="InterPro" id="IPR021314">
    <property type="entry name" value="DUF2911"/>
</dbReference>
<accession>A0ABQ2C1Y1</accession>
<evidence type="ECO:0008006" key="3">
    <source>
        <dbReference type="Google" id="ProtNLM"/>
    </source>
</evidence>
<name>A0ABQ2C1Y1_9FLAO</name>
<reference evidence="2" key="1">
    <citation type="journal article" date="2019" name="Int. J. Syst. Evol. Microbiol.">
        <title>The Global Catalogue of Microorganisms (GCM) 10K type strain sequencing project: providing services to taxonomists for standard genome sequencing and annotation.</title>
        <authorList>
            <consortium name="The Broad Institute Genomics Platform"/>
            <consortium name="The Broad Institute Genome Sequencing Center for Infectious Disease"/>
            <person name="Wu L."/>
            <person name="Ma J."/>
        </authorList>
    </citation>
    <scope>NUCLEOTIDE SEQUENCE [LARGE SCALE GENOMIC DNA]</scope>
    <source>
        <strain evidence="2">CCM 8681</strain>
    </source>
</reference>
<protein>
    <recommendedName>
        <fullName evidence="3">DUF2911 domain-containing protein</fullName>
    </recommendedName>
</protein>
<dbReference type="Proteomes" id="UP000624701">
    <property type="component" value="Unassembled WGS sequence"/>
</dbReference>
<sequence>MLKRILIFLSIAAIALLLYSVFVENIFSPRLSPKDSATITLNDLKCKVQYNRPSKRERDIFGALVPYNKVWRTGANEATTFSTNRDLIIQGMLLPKGDYTLWTVPMENSWKVMFNSGQYQWGVNEKMEPMWDPNYDVIEIEVPTEKLDTTVEKFTIAFDNTTGNLKLTLAWDSTKIEIPIIVSNTKDSSNIEQNR</sequence>